<dbReference type="PROSITE" id="PS00036">
    <property type="entry name" value="BZIP_BASIC"/>
    <property type="match status" value="1"/>
</dbReference>
<evidence type="ECO:0000256" key="6">
    <source>
        <dbReference type="ARBA" id="ARBA00023163"/>
    </source>
</evidence>
<feature type="compositionally biased region" description="Polar residues" evidence="9">
    <location>
        <begin position="90"/>
        <end position="99"/>
    </location>
</feature>
<reference evidence="13" key="1">
    <citation type="journal article" date="2017" name="Plant J.">
        <title>The pomegranate (Punica granatum L.) genome and the genomics of punicalagin biosynthesis.</title>
        <authorList>
            <person name="Qin G."/>
            <person name="Xu C."/>
            <person name="Ming R."/>
            <person name="Tang H."/>
            <person name="Guyot R."/>
            <person name="Kramer E.M."/>
            <person name="Hu Y."/>
            <person name="Yi X."/>
            <person name="Qi Y."/>
            <person name="Xu X."/>
            <person name="Gao Z."/>
            <person name="Pan H."/>
            <person name="Jian J."/>
            <person name="Tian Y."/>
            <person name="Yue Z."/>
            <person name="Xu Y."/>
        </authorList>
    </citation>
    <scope>NUCLEOTIDE SEQUENCE [LARGE SCALE GENOMIC DNA]</scope>
    <source>
        <strain evidence="13">cv. Dabenzi</strain>
    </source>
</reference>
<reference evidence="14" key="3">
    <citation type="journal article" date="2020" name="Plant Biotechnol. J.">
        <title>The pomegranate (Punica granatum L.) draft genome dissects genetic divergence between soft- and hard-seeded cultivars.</title>
        <authorList>
            <person name="Luo X."/>
            <person name="Li H."/>
            <person name="Wu Z."/>
            <person name="Yao W."/>
            <person name="Zhao P."/>
            <person name="Cao D."/>
            <person name="Yu H."/>
            <person name="Li K."/>
            <person name="Poudel K."/>
            <person name="Zhao D."/>
            <person name="Zhang F."/>
            <person name="Xia X."/>
            <person name="Chen L."/>
            <person name="Wang Q."/>
            <person name="Jing D."/>
            <person name="Cao S."/>
        </authorList>
    </citation>
    <scope>NUCLEOTIDE SEQUENCE [LARGE SCALE GENOMIC DNA]</scope>
</reference>
<evidence type="ECO:0000256" key="7">
    <source>
        <dbReference type="ARBA" id="ARBA00023242"/>
    </source>
</evidence>
<protein>
    <submittedName>
        <fullName evidence="15">Transcription factor TGA2.3-like</fullName>
    </submittedName>
</protein>
<dbReference type="InterPro" id="IPR004827">
    <property type="entry name" value="bZIP"/>
</dbReference>
<dbReference type="GO" id="GO:0005634">
    <property type="term" value="C:nucleus"/>
    <property type="evidence" value="ECO:0007669"/>
    <property type="project" value="UniProtKB-SubCell"/>
</dbReference>
<evidence type="ECO:0000313" key="13">
    <source>
        <dbReference type="Proteomes" id="UP000197138"/>
    </source>
</evidence>
<keyword evidence="4" id="KW-0238">DNA-binding</keyword>
<dbReference type="SMART" id="SM00338">
    <property type="entry name" value="BRLZ"/>
    <property type="match status" value="1"/>
</dbReference>
<evidence type="ECO:0000313" key="14">
    <source>
        <dbReference type="Proteomes" id="UP000515151"/>
    </source>
</evidence>
<reference evidence="15" key="4">
    <citation type="submission" date="2025-04" db="UniProtKB">
        <authorList>
            <consortium name="RefSeq"/>
        </authorList>
    </citation>
    <scope>IDENTIFICATION</scope>
    <source>
        <tissue evidence="15">Leaf</tissue>
    </source>
</reference>
<dbReference type="InterPro" id="IPR046347">
    <property type="entry name" value="bZIP_sf"/>
</dbReference>
<dbReference type="AlphaFoldDB" id="A0A218X233"/>
<dbReference type="PANTHER" id="PTHR45693">
    <property type="entry name" value="TRANSCRIPTION FACTOR TGA9"/>
    <property type="match status" value="1"/>
</dbReference>
<name>A0A218X233_PUNGR</name>
<evidence type="ECO:0000256" key="5">
    <source>
        <dbReference type="ARBA" id="ARBA00023159"/>
    </source>
</evidence>
<dbReference type="OrthoDB" id="2015618at2759"/>
<evidence type="ECO:0000313" key="12">
    <source>
        <dbReference type="EMBL" id="OWM78898.1"/>
    </source>
</evidence>
<dbReference type="PROSITE" id="PS51806">
    <property type="entry name" value="DOG1"/>
    <property type="match status" value="1"/>
</dbReference>
<dbReference type="InterPro" id="IPR025422">
    <property type="entry name" value="TGA_domain"/>
</dbReference>
<evidence type="ECO:0000256" key="1">
    <source>
        <dbReference type="ARBA" id="ARBA00004123"/>
    </source>
</evidence>
<feature type="region of interest" description="Disordered" evidence="9">
    <location>
        <begin position="1"/>
        <end position="25"/>
    </location>
</feature>
<evidence type="ECO:0000256" key="8">
    <source>
        <dbReference type="SAM" id="Coils"/>
    </source>
</evidence>
<keyword evidence="14" id="KW-1185">Reference proteome</keyword>
<dbReference type="Pfam" id="PF00170">
    <property type="entry name" value="bZIP_1"/>
    <property type="match status" value="1"/>
</dbReference>
<reference evidence="12" key="2">
    <citation type="submission" date="2017-06" db="EMBL/GenBank/DDBJ databases">
        <title>The pomegranate genome and the genomics of punicalagin biosynthesis.</title>
        <authorList>
            <person name="Xu C."/>
        </authorList>
    </citation>
    <scope>NUCLEOTIDE SEQUENCE [LARGE SCALE GENOMIC DNA]</scope>
    <source>
        <tissue evidence="12">Fresh leaf</tissue>
    </source>
</reference>
<keyword evidence="6" id="KW-0804">Transcription</keyword>
<keyword evidence="3" id="KW-0805">Transcription regulation</keyword>
<dbReference type="Gene3D" id="1.20.5.170">
    <property type="match status" value="1"/>
</dbReference>
<dbReference type="GO" id="GO:0000976">
    <property type="term" value="F:transcription cis-regulatory region binding"/>
    <property type="evidence" value="ECO:0007669"/>
    <property type="project" value="UniProtKB-ARBA"/>
</dbReference>
<dbReference type="Pfam" id="PF14144">
    <property type="entry name" value="DOG1"/>
    <property type="match status" value="1"/>
</dbReference>
<dbReference type="RefSeq" id="XP_031380693.1">
    <property type="nucleotide sequence ID" value="XM_031524833.1"/>
</dbReference>
<dbReference type="EMBL" id="MTKT01002492">
    <property type="protein sequence ID" value="OWM78898.1"/>
    <property type="molecule type" value="Genomic_DNA"/>
</dbReference>
<feature type="compositionally biased region" description="Basic and acidic residues" evidence="9">
    <location>
        <begin position="170"/>
        <end position="183"/>
    </location>
</feature>
<comment type="subcellular location">
    <subcellularLocation>
        <location evidence="1">Nucleus</location>
    </subcellularLocation>
</comment>
<dbReference type="CDD" id="cd14708">
    <property type="entry name" value="bZIP_HBP1b-like"/>
    <property type="match status" value="1"/>
</dbReference>
<dbReference type="GO" id="GO:0006351">
    <property type="term" value="P:DNA-templated transcription"/>
    <property type="evidence" value="ECO:0007669"/>
    <property type="project" value="InterPro"/>
</dbReference>
<evidence type="ECO:0000256" key="3">
    <source>
        <dbReference type="ARBA" id="ARBA00023015"/>
    </source>
</evidence>
<dbReference type="Proteomes" id="UP000515151">
    <property type="component" value="Chromosome 2"/>
</dbReference>
<gene>
    <name evidence="15" type="primary">LOC116195570</name>
    <name evidence="12" type="ORF">CDL15_Pgr003069</name>
</gene>
<dbReference type="GeneID" id="116195570"/>
<feature type="domain" description="DOG1" evidence="11">
    <location>
        <begin position="247"/>
        <end position="464"/>
    </location>
</feature>
<evidence type="ECO:0000256" key="4">
    <source>
        <dbReference type="ARBA" id="ARBA00023125"/>
    </source>
</evidence>
<feature type="coiled-coil region" evidence="8">
    <location>
        <begin position="201"/>
        <end position="228"/>
    </location>
</feature>
<evidence type="ECO:0000259" key="10">
    <source>
        <dbReference type="PROSITE" id="PS50217"/>
    </source>
</evidence>
<evidence type="ECO:0000256" key="2">
    <source>
        <dbReference type="ARBA" id="ARBA00007163"/>
    </source>
</evidence>
<keyword evidence="7" id="KW-0539">Nucleus</keyword>
<evidence type="ECO:0000313" key="15">
    <source>
        <dbReference type="RefSeq" id="XP_031380693.1"/>
    </source>
</evidence>
<comment type="similarity">
    <text evidence="2">Belongs to the bZIP family.</text>
</comment>
<feature type="domain" description="BZIP" evidence="10">
    <location>
        <begin position="180"/>
        <end position="224"/>
    </location>
</feature>
<feature type="region of interest" description="Disordered" evidence="9">
    <location>
        <begin position="90"/>
        <end position="184"/>
    </location>
</feature>
<organism evidence="12 13">
    <name type="scientific">Punica granatum</name>
    <name type="common">Pomegranate</name>
    <dbReference type="NCBI Taxonomy" id="22663"/>
    <lineage>
        <taxon>Eukaryota</taxon>
        <taxon>Viridiplantae</taxon>
        <taxon>Streptophyta</taxon>
        <taxon>Embryophyta</taxon>
        <taxon>Tracheophyta</taxon>
        <taxon>Spermatophyta</taxon>
        <taxon>Magnoliopsida</taxon>
        <taxon>eudicotyledons</taxon>
        <taxon>Gunneridae</taxon>
        <taxon>Pentapetalae</taxon>
        <taxon>rosids</taxon>
        <taxon>malvids</taxon>
        <taxon>Myrtales</taxon>
        <taxon>Lythraceae</taxon>
        <taxon>Punica</taxon>
    </lineage>
</organism>
<dbReference type="SUPFAM" id="SSF57959">
    <property type="entry name" value="Leucine zipper domain"/>
    <property type="match status" value="1"/>
</dbReference>
<proteinExistence type="inferred from homology"/>
<dbReference type="Proteomes" id="UP000197138">
    <property type="component" value="Unassembled WGS sequence"/>
</dbReference>
<evidence type="ECO:0000259" key="11">
    <source>
        <dbReference type="PROSITE" id="PS51806"/>
    </source>
</evidence>
<keyword evidence="8" id="KW-0175">Coiled coil</keyword>
<dbReference type="PANTHER" id="PTHR45693:SF15">
    <property type="entry name" value="TGACG-SEQUENCE-SPECIFIC DNA-BINDING PROTEIN TGA-2.1"/>
    <property type="match status" value="1"/>
</dbReference>
<dbReference type="FunFam" id="1.20.5.170:FF:000019">
    <property type="entry name" value="BZIP family transcription factor"/>
    <property type="match status" value="1"/>
</dbReference>
<evidence type="ECO:0000256" key="9">
    <source>
        <dbReference type="SAM" id="MobiDB-lite"/>
    </source>
</evidence>
<dbReference type="PROSITE" id="PS50217">
    <property type="entry name" value="BZIP"/>
    <property type="match status" value="1"/>
</dbReference>
<sequence>MGSRTVKAGAEDGNRAVNGMPSFVPPVPASNSIGTEGNSIRPSRNTDFGLLEQSLGFRIDDAMDLSRHPMFSQIKPTNQTLGTDVRVGTSNKSLVTSDGNIPGSVGSQRLPLQKESQPPVVSVPGGHTENWGETNMADASPRTDTSTDDTEDKNQRYERGQLTALGASDSSDRSKEKVLDQKTLRRLAQNREAARKSRLRKKAYVQQLESSRLKLTQLEQELQRARQQGIFISSSGDQSHSNSGNGALAFDAEYARWLEEQNKHMSELRNAVNSHVGDTELRTIVDNAMSHFEDIFRLKGNAAKADVFHILSGMWKTPAERCFMWIGGFRSSELLKLLVNQLEPLSEQQVVGICQLQQSSQQAEDALSQGMEALQQSLAETLANGSPSSSGSSGNVANYMGQMAMAMGKLGTLEGFLRQADNLRQQTLQQMHRILTTRQSARAILAIHDYFGRLRALSSLWLARPQE</sequence>
<accession>A0A218X233</accession>
<dbReference type="GO" id="GO:0003700">
    <property type="term" value="F:DNA-binding transcription factor activity"/>
    <property type="evidence" value="ECO:0007669"/>
    <property type="project" value="InterPro"/>
</dbReference>
<keyword evidence="5" id="KW-0010">Activator</keyword>